<dbReference type="STRING" id="582667.SAMN05192568_100929"/>
<proteinExistence type="predicted"/>
<evidence type="ECO:0000313" key="2">
    <source>
        <dbReference type="Proteomes" id="UP000199048"/>
    </source>
</evidence>
<gene>
    <name evidence="1" type="ORF">SAMN05192568_100929</name>
</gene>
<name>A0A1I4JY46_9HYPH</name>
<dbReference type="AlphaFoldDB" id="A0A1I4JY46"/>
<sequence length="76" mass="8400">MRTYIFRAIHREPDGMLGPDLYRHAFAAKDDSDAVAAAKRIDLDLAELGANAVYVSAEDGRAIWSLHAQDFPDPTL</sequence>
<accession>A0A1I4JY46</accession>
<evidence type="ECO:0000313" key="1">
    <source>
        <dbReference type="EMBL" id="SFL71261.1"/>
    </source>
</evidence>
<protein>
    <submittedName>
        <fullName evidence="1">Uncharacterized protein</fullName>
    </submittedName>
</protein>
<reference evidence="2" key="1">
    <citation type="submission" date="2016-10" db="EMBL/GenBank/DDBJ databases">
        <authorList>
            <person name="Varghese N."/>
            <person name="Submissions S."/>
        </authorList>
    </citation>
    <scope>NUCLEOTIDE SEQUENCE [LARGE SCALE GENOMIC DNA]</scope>
    <source>
        <strain evidence="2">BL36</strain>
    </source>
</reference>
<keyword evidence="2" id="KW-1185">Reference proteome</keyword>
<dbReference type="RefSeq" id="WP_092040019.1">
    <property type="nucleotide sequence ID" value="NZ_FOTK01000009.1"/>
</dbReference>
<organism evidence="1 2">
    <name type="scientific">Methylobacterium pseudosasicola</name>
    <dbReference type="NCBI Taxonomy" id="582667"/>
    <lineage>
        <taxon>Bacteria</taxon>
        <taxon>Pseudomonadati</taxon>
        <taxon>Pseudomonadota</taxon>
        <taxon>Alphaproteobacteria</taxon>
        <taxon>Hyphomicrobiales</taxon>
        <taxon>Methylobacteriaceae</taxon>
        <taxon>Methylobacterium</taxon>
    </lineage>
</organism>
<dbReference type="Proteomes" id="UP000199048">
    <property type="component" value="Unassembled WGS sequence"/>
</dbReference>
<dbReference type="OrthoDB" id="7999003at2"/>
<dbReference type="EMBL" id="FOTK01000009">
    <property type="protein sequence ID" value="SFL71261.1"/>
    <property type="molecule type" value="Genomic_DNA"/>
</dbReference>